<dbReference type="EMBL" id="WHYR01000036">
    <property type="protein sequence ID" value="MQL53032.1"/>
    <property type="molecule type" value="Genomic_DNA"/>
</dbReference>
<protein>
    <submittedName>
        <fullName evidence="3">DUF1156 domain-containing protein</fullName>
    </submittedName>
</protein>
<dbReference type="InterPro" id="IPR002052">
    <property type="entry name" value="DNA_methylase_N6_adenine_CS"/>
</dbReference>
<dbReference type="PROSITE" id="PS00092">
    <property type="entry name" value="N6_MTASE"/>
    <property type="match status" value="1"/>
</dbReference>
<evidence type="ECO:0000259" key="2">
    <source>
        <dbReference type="Pfam" id="PF06634"/>
    </source>
</evidence>
<dbReference type="InterPro" id="IPR009537">
    <property type="entry name" value="DUF1156"/>
</dbReference>
<dbReference type="OrthoDB" id="9800801at2"/>
<dbReference type="Proteomes" id="UP000441717">
    <property type="component" value="Unassembled WGS sequence"/>
</dbReference>
<keyword evidence="4" id="KW-1185">Reference proteome</keyword>
<evidence type="ECO:0000313" key="4">
    <source>
        <dbReference type="Proteomes" id="UP000441717"/>
    </source>
</evidence>
<feature type="compositionally biased region" description="Basic and acidic residues" evidence="1">
    <location>
        <begin position="1075"/>
        <end position="1089"/>
    </location>
</feature>
<feature type="region of interest" description="Disordered" evidence="1">
    <location>
        <begin position="1070"/>
        <end position="1089"/>
    </location>
</feature>
<organism evidence="3 4">
    <name type="scientific">Desulfofundulus thermobenzoicus</name>
    <dbReference type="NCBI Taxonomy" id="29376"/>
    <lineage>
        <taxon>Bacteria</taxon>
        <taxon>Bacillati</taxon>
        <taxon>Bacillota</taxon>
        <taxon>Clostridia</taxon>
        <taxon>Eubacteriales</taxon>
        <taxon>Peptococcaceae</taxon>
        <taxon>Desulfofundulus</taxon>
    </lineage>
</organism>
<dbReference type="Gene3D" id="3.40.50.150">
    <property type="entry name" value="Vaccinia Virus protein VP39"/>
    <property type="match status" value="2"/>
</dbReference>
<sequence length="1089" mass="122035">MVFMEGNNSKDNFNNNPGAPGALVVGDCPRLIERAFPLKQASLDAVHEKNVRHGHISTLHIWPARRPLAACRAALIATLLPDPGTPAERRRILEKLAGRVVRKVEKKKLPGAHVIERIREETEGGILHWGRENGPALDWFREEIKKAYGGRAPKVLDPFAGGGSIPLEAMRLGCEVTAIDLNPVAWFILKCTLEYPQKLAGQKRPLPDFILADQDFMEAFYKAHPGIVGRGRPQKRQLDLESLFSRQETGELPVPEADLSWHVRAWGRWVLKQARRELARFCPTYADFEPLKPDGRPFELREPRPVPLKEDGSPDLEALNAEFTEEYRLDPRNPRWVPKPTVAYLWARTVQCKNCRATVPLLKTRWLCKKDKKRVVLTMEPNPDKTGVVFGVRNDVPVAGGNAAQRREHDRKTGAGTMSRSGATCPCCGTIMTMEDIRLEGRAGRLGAVMTAVVVDGPDGKEYRLPAAEEVRLAQEAEKELDRVFAEIPFGLPEETTPKGGSGASRAFSVDGYGFDKWSKLFTPRQLLALGTFVKYTRAARDAMREAGYPPEWVEAVGAYLGLAIDRLADYNSNVCNWDPNGEYITHTFQRFALPIKWDFSEINALSGATGDYVGGLDWIFRYILHITRACLSPQAPRVAMDSAALLRKDDIDFVLTDPPYYDAIPYSDLMDFFYVWLRRTLYGLSPEIDAAFREPLSPKWDHDKNDGELIDDASRFGGDRQKSKAAYEGGMFRAFQACYRALKPEGRLVIVFAHKHPDAWETLVSAIIRAGFVVVASWPIQTEMGNRTRALSSAALASSVWLVCKKRPENARPGWDNRVLEEMREKIHTRLREFWDAGIRGPDFVWAATGPALEAYSKHPVVKKANEPGQVMTVSGFLRAVRRLVVDFVVGRVLSHNGGTEGASGLDDVTTYYLLHRHDFGFEDVPAGACILYAVSCGLSDRELVDQYDLLVRTGGQEQDEEDEEAGIEAGDEIKEGTGSKVRLKTWQQRKRKTLGLDAGGRPAPLIDQVHRLMHLWKTGDVVKVDEYLDARGLRRHRLFHQLLQALIELAPPGSDERSLLESISNHLAARGIAPEKEPELFGREESR</sequence>
<dbReference type="AlphaFoldDB" id="A0A6N7ISJ9"/>
<comment type="caution">
    <text evidence="3">The sequence shown here is derived from an EMBL/GenBank/DDBJ whole genome shotgun (WGS) entry which is preliminary data.</text>
</comment>
<evidence type="ECO:0000256" key="1">
    <source>
        <dbReference type="SAM" id="MobiDB-lite"/>
    </source>
</evidence>
<name>A0A6N7ISJ9_9FIRM</name>
<dbReference type="GO" id="GO:0008168">
    <property type="term" value="F:methyltransferase activity"/>
    <property type="evidence" value="ECO:0007669"/>
    <property type="project" value="InterPro"/>
</dbReference>
<dbReference type="Pfam" id="PF06634">
    <property type="entry name" value="DUF1156"/>
    <property type="match status" value="1"/>
</dbReference>
<dbReference type="SUPFAM" id="SSF53335">
    <property type="entry name" value="S-adenosyl-L-methionine-dependent methyltransferases"/>
    <property type="match status" value="1"/>
</dbReference>
<gene>
    <name evidence="3" type="ORF">GFC01_12360</name>
</gene>
<proteinExistence type="predicted"/>
<dbReference type="GO" id="GO:0032259">
    <property type="term" value="P:methylation"/>
    <property type="evidence" value="ECO:0007669"/>
    <property type="project" value="InterPro"/>
</dbReference>
<dbReference type="InterPro" id="IPR029063">
    <property type="entry name" value="SAM-dependent_MTases_sf"/>
</dbReference>
<feature type="domain" description="DUF1156" evidence="2">
    <location>
        <begin position="35"/>
        <end position="87"/>
    </location>
</feature>
<evidence type="ECO:0000313" key="3">
    <source>
        <dbReference type="EMBL" id="MQL53032.1"/>
    </source>
</evidence>
<reference evidence="3 4" key="1">
    <citation type="submission" date="2019-10" db="EMBL/GenBank/DDBJ databases">
        <title>Comparative genomics of sulfur disproportionating microorganisms.</title>
        <authorList>
            <person name="Ward L.M."/>
            <person name="Bertran E."/>
            <person name="Johnston D."/>
        </authorList>
    </citation>
    <scope>NUCLEOTIDE SEQUENCE [LARGE SCALE GENOMIC DNA]</scope>
    <source>
        <strain evidence="3 4">DSM 14055</strain>
    </source>
</reference>
<dbReference type="GO" id="GO:0003676">
    <property type="term" value="F:nucleic acid binding"/>
    <property type="evidence" value="ECO:0007669"/>
    <property type="project" value="InterPro"/>
</dbReference>
<accession>A0A6N7ISJ9</accession>